<feature type="compositionally biased region" description="Low complexity" evidence="3">
    <location>
        <begin position="405"/>
        <end position="426"/>
    </location>
</feature>
<evidence type="ECO:0000256" key="3">
    <source>
        <dbReference type="SAM" id="MobiDB-lite"/>
    </source>
</evidence>
<dbReference type="OrthoDB" id="535945at2759"/>
<evidence type="ECO:0000256" key="2">
    <source>
        <dbReference type="ARBA" id="ARBA00022840"/>
    </source>
</evidence>
<proteinExistence type="predicted"/>
<dbReference type="GO" id="GO:0004672">
    <property type="term" value="F:protein kinase activity"/>
    <property type="evidence" value="ECO:0007669"/>
    <property type="project" value="InterPro"/>
</dbReference>
<dbReference type="InterPro" id="IPR011009">
    <property type="entry name" value="Kinase-like_dom_sf"/>
</dbReference>
<dbReference type="STRING" id="1890364.A0A2P6NMK7"/>
<feature type="region of interest" description="Disordered" evidence="3">
    <location>
        <begin position="329"/>
        <end position="520"/>
    </location>
</feature>
<dbReference type="GO" id="GO:0005524">
    <property type="term" value="F:ATP binding"/>
    <property type="evidence" value="ECO:0007669"/>
    <property type="project" value="UniProtKB-KW"/>
</dbReference>
<evidence type="ECO:0000313" key="5">
    <source>
        <dbReference type="EMBL" id="PRP85162.1"/>
    </source>
</evidence>
<feature type="region of interest" description="Disordered" evidence="3">
    <location>
        <begin position="1"/>
        <end position="222"/>
    </location>
</feature>
<feature type="compositionally biased region" description="Polar residues" evidence="3">
    <location>
        <begin position="122"/>
        <end position="135"/>
    </location>
</feature>
<feature type="compositionally biased region" description="Polar residues" evidence="3">
    <location>
        <begin position="508"/>
        <end position="520"/>
    </location>
</feature>
<organism evidence="5 6">
    <name type="scientific">Planoprotostelium fungivorum</name>
    <dbReference type="NCBI Taxonomy" id="1890364"/>
    <lineage>
        <taxon>Eukaryota</taxon>
        <taxon>Amoebozoa</taxon>
        <taxon>Evosea</taxon>
        <taxon>Variosea</taxon>
        <taxon>Cavosteliida</taxon>
        <taxon>Cavosteliaceae</taxon>
        <taxon>Planoprotostelium</taxon>
    </lineage>
</organism>
<dbReference type="Proteomes" id="UP000241769">
    <property type="component" value="Unassembled WGS sequence"/>
</dbReference>
<dbReference type="Pfam" id="PF07714">
    <property type="entry name" value="PK_Tyr_Ser-Thr"/>
    <property type="match status" value="1"/>
</dbReference>
<accession>A0A2P6NMK7</accession>
<name>A0A2P6NMK7_9EUKA</name>
<dbReference type="SUPFAM" id="SSF56112">
    <property type="entry name" value="Protein kinase-like (PK-like)"/>
    <property type="match status" value="1"/>
</dbReference>
<feature type="compositionally biased region" description="Polar residues" evidence="3">
    <location>
        <begin position="622"/>
        <end position="641"/>
    </location>
</feature>
<feature type="compositionally biased region" description="Polar residues" evidence="3">
    <location>
        <begin position="1"/>
        <end position="20"/>
    </location>
</feature>
<evidence type="ECO:0000313" key="6">
    <source>
        <dbReference type="Proteomes" id="UP000241769"/>
    </source>
</evidence>
<dbReference type="InterPro" id="IPR050198">
    <property type="entry name" value="Non-receptor_tyrosine_kinases"/>
</dbReference>
<feature type="domain" description="Protein kinase" evidence="4">
    <location>
        <begin position="648"/>
        <end position="914"/>
    </location>
</feature>
<feature type="compositionally biased region" description="Polar residues" evidence="3">
    <location>
        <begin position="46"/>
        <end position="55"/>
    </location>
</feature>
<feature type="compositionally biased region" description="Basic and acidic residues" evidence="3">
    <location>
        <begin position="475"/>
        <end position="502"/>
    </location>
</feature>
<feature type="compositionally biased region" description="Basic and acidic residues" evidence="3">
    <location>
        <begin position="329"/>
        <end position="362"/>
    </location>
</feature>
<reference evidence="5 6" key="1">
    <citation type="journal article" date="2018" name="Genome Biol. Evol.">
        <title>Multiple Roots of Fruiting Body Formation in Amoebozoa.</title>
        <authorList>
            <person name="Hillmann F."/>
            <person name="Forbes G."/>
            <person name="Novohradska S."/>
            <person name="Ferling I."/>
            <person name="Riege K."/>
            <person name="Groth M."/>
            <person name="Westermann M."/>
            <person name="Marz M."/>
            <person name="Spaller T."/>
            <person name="Winckler T."/>
            <person name="Schaap P."/>
            <person name="Glockner G."/>
        </authorList>
    </citation>
    <scope>NUCLEOTIDE SEQUENCE [LARGE SCALE GENOMIC DNA]</scope>
    <source>
        <strain evidence="5 6">Jena</strain>
    </source>
</reference>
<dbReference type="PROSITE" id="PS50011">
    <property type="entry name" value="PROTEIN_KINASE_DOM"/>
    <property type="match status" value="1"/>
</dbReference>
<feature type="compositionally biased region" description="Polar residues" evidence="3">
    <location>
        <begin position="427"/>
        <end position="445"/>
    </location>
</feature>
<dbReference type="InterPro" id="IPR000719">
    <property type="entry name" value="Prot_kinase_dom"/>
</dbReference>
<feature type="region of interest" description="Disordered" evidence="3">
    <location>
        <begin position="618"/>
        <end position="641"/>
    </location>
</feature>
<dbReference type="InterPro" id="IPR001245">
    <property type="entry name" value="Ser-Thr/Tyr_kinase_cat_dom"/>
</dbReference>
<comment type="caution">
    <text evidence="5">The sequence shown here is derived from an EMBL/GenBank/DDBJ whole genome shotgun (WGS) entry which is preliminary data.</text>
</comment>
<keyword evidence="5" id="KW-0808">Transferase</keyword>
<feature type="compositionally biased region" description="Polar residues" evidence="3">
    <location>
        <begin position="453"/>
        <end position="463"/>
    </location>
</feature>
<keyword evidence="2" id="KW-0067">ATP-binding</keyword>
<feature type="compositionally biased region" description="Basic and acidic residues" evidence="3">
    <location>
        <begin position="140"/>
        <end position="151"/>
    </location>
</feature>
<evidence type="ECO:0000256" key="1">
    <source>
        <dbReference type="ARBA" id="ARBA00022741"/>
    </source>
</evidence>
<dbReference type="InParanoid" id="A0A2P6NMK7"/>
<gene>
    <name evidence="5" type="ORF">PROFUN_07109</name>
</gene>
<feature type="compositionally biased region" description="Basic and acidic residues" evidence="3">
    <location>
        <begin position="96"/>
        <end position="119"/>
    </location>
</feature>
<feature type="compositionally biased region" description="Polar residues" evidence="3">
    <location>
        <begin position="379"/>
        <end position="392"/>
    </location>
</feature>
<feature type="compositionally biased region" description="Polar residues" evidence="3">
    <location>
        <begin position="209"/>
        <end position="220"/>
    </location>
</feature>
<dbReference type="AlphaFoldDB" id="A0A2P6NMK7"/>
<protein>
    <submittedName>
        <fullName evidence="5">Tyrosine-protein kinase ITK/TSK-like</fullName>
    </submittedName>
</protein>
<keyword evidence="6" id="KW-1185">Reference proteome</keyword>
<dbReference type="PANTHER" id="PTHR24418">
    <property type="entry name" value="TYROSINE-PROTEIN KINASE"/>
    <property type="match status" value="1"/>
</dbReference>
<evidence type="ECO:0000259" key="4">
    <source>
        <dbReference type="PROSITE" id="PS50011"/>
    </source>
</evidence>
<sequence>MGCGASTASQVAPTTTSSTPRKQRREDRPSSAKRQQQHHPERESETTSPSPQTPYRQEKPAAAEVRSSQDESLPPQLQKSRDAVELQPESTQPKPAVRDSKRYGNEQPTKESAPRRSLEKPAQSNPHEANTQTTPADAPSTDKSESRKADGKPSQPPETTSKAPAPIEAEPGVEILLKPLPPKKRLEDITSSPNTVRSGGLSAVRGPPTRNNSAKQSTLPALTRAPPVAFEIDFGVAAPTRKNPIQERLEREAAEKAIEKMEENERPSTAALVVERKLEQAAERREKYQEEISNKAKIRAQERKVKVKELEKQKAEQLKKLMSDKRRLAEQNKVLKEKEMKKRLTSEARHAARVLAKAEKFKSSNPDAYEAAAAEQHQFKSQSVSDQDTPITPSAIVPETSSLGTPSSPRSIASTSETSSRTSSSSVLGDTDTTSTPKRPESASTRAHAPSPLSRQGSSSALPSLSAKRKTPRSHRADDGDGDITDKMNRDSPRASPRENKAAEPQAQGHSTPLTNEPINNQKTFIYRMGQTATLTTTESSHAMDVRELGWTIPRPHRTVLAPGPSCCSISKEEKHIPQHLSAQPFTPKGLFSRCQRSRTTQKRTTHTKEKSITMGCVASTEIPSSPNTGSPKKSPTSSLSGLRSKDVQLLRIVAEGKHSVGYLGLYLKSSEQLLKRYNADSKMCYEKECKIYKRILQPHPNIVQCIGTWTSQRGDKHLVLEYVSKGSLLPMLKVEGSSTSPEEKIRWCYEISQAMEFLADRRVAYRCLRTSKIVMQEIAAKRYSPKISNFRRAVELDSSGKYKDTTADESMLRWNAPEVLNGGIYSTKSDVWAFGVVMWDIFTNGRALPFHTFPNDEVAERLAGGPSRSSHIQTDFDRNLWLVVFIIITVRGSSPFYRRYRVVQALSVGMEGV</sequence>
<keyword evidence="5" id="KW-0418">Kinase</keyword>
<dbReference type="Gene3D" id="1.10.510.10">
    <property type="entry name" value="Transferase(Phosphotransferase) domain 1"/>
    <property type="match status" value="1"/>
</dbReference>
<keyword evidence="1" id="KW-0547">Nucleotide-binding</keyword>
<dbReference type="EMBL" id="MDYQ01000049">
    <property type="protein sequence ID" value="PRP85162.1"/>
    <property type="molecule type" value="Genomic_DNA"/>
</dbReference>
<dbReference type="PRINTS" id="PR00109">
    <property type="entry name" value="TYRKINASE"/>
</dbReference>